<evidence type="ECO:0000313" key="7">
    <source>
        <dbReference type="EMBL" id="ODC04187.1"/>
    </source>
</evidence>
<comment type="caution">
    <text evidence="7">The sequence shown here is derived from an EMBL/GenBank/DDBJ whole genome shotgun (WGS) entry which is preliminary data.</text>
</comment>
<accession>A0A1E2VB21</accession>
<proteinExistence type="predicted"/>
<name>A0A1E2VB21_9GAMM</name>
<keyword evidence="2 4" id="KW-0238">DNA-binding</keyword>
<dbReference type="InterPro" id="IPR009057">
    <property type="entry name" value="Homeodomain-like_sf"/>
</dbReference>
<dbReference type="RefSeq" id="WP_068999099.1">
    <property type="nucleotide sequence ID" value="NZ_MDTQ01000001.1"/>
</dbReference>
<evidence type="ECO:0000256" key="4">
    <source>
        <dbReference type="PROSITE-ProRule" id="PRU00335"/>
    </source>
</evidence>
<dbReference type="OrthoDB" id="9809772at2"/>
<sequence>MPDITPPQPLADDHQPSQETSTPDGNTTRERLLARAQKLIQQGGTQGFSYQQLANDIGIRKASVYYHFPSKEALINAVLTRYIDTFNHFLNQQEGITAEAQLHAYCHYFVQILSQHNQLCPVIMLTLEQNSLNDSTLSLMHEFLKRNEQWLTQVFRQGKSTRQLMLTGSETVHAKQLLQRYRAVC</sequence>
<dbReference type="EMBL" id="MDTQ01000001">
    <property type="protein sequence ID" value="ODC04187.1"/>
    <property type="molecule type" value="Genomic_DNA"/>
</dbReference>
<dbReference type="InterPro" id="IPR001647">
    <property type="entry name" value="HTH_TetR"/>
</dbReference>
<dbReference type="PRINTS" id="PR00455">
    <property type="entry name" value="HTHTETR"/>
</dbReference>
<feature type="domain" description="HTH tetR-type" evidence="6">
    <location>
        <begin position="26"/>
        <end position="86"/>
    </location>
</feature>
<dbReference type="PROSITE" id="PS50977">
    <property type="entry name" value="HTH_TETR_2"/>
    <property type="match status" value="1"/>
</dbReference>
<evidence type="ECO:0000313" key="8">
    <source>
        <dbReference type="Proteomes" id="UP000094291"/>
    </source>
</evidence>
<reference evidence="7 8" key="1">
    <citation type="submission" date="2016-08" db="EMBL/GenBank/DDBJ databases">
        <authorList>
            <person name="Seilhamer J.J."/>
        </authorList>
    </citation>
    <scope>NUCLEOTIDE SEQUENCE [LARGE SCALE GENOMIC DNA]</scope>
    <source>
        <strain evidence="7 8">PH27A</strain>
    </source>
</reference>
<dbReference type="PANTHER" id="PTHR47506">
    <property type="entry name" value="TRANSCRIPTIONAL REGULATORY PROTEIN"/>
    <property type="match status" value="1"/>
</dbReference>
<dbReference type="Pfam" id="PF00440">
    <property type="entry name" value="TetR_N"/>
    <property type="match status" value="1"/>
</dbReference>
<dbReference type="SUPFAM" id="SSF46689">
    <property type="entry name" value="Homeodomain-like"/>
    <property type="match status" value="1"/>
</dbReference>
<dbReference type="InterPro" id="IPR036271">
    <property type="entry name" value="Tet_transcr_reg_TetR-rel_C_sf"/>
</dbReference>
<organism evidence="7 8">
    <name type="scientific">Terasakiispira papahanaumokuakeensis</name>
    <dbReference type="NCBI Taxonomy" id="197479"/>
    <lineage>
        <taxon>Bacteria</taxon>
        <taxon>Pseudomonadati</taxon>
        <taxon>Pseudomonadota</taxon>
        <taxon>Gammaproteobacteria</taxon>
        <taxon>Oceanospirillales</taxon>
        <taxon>Terasakiispira</taxon>
    </lineage>
</organism>
<dbReference type="STRING" id="197479.BFW38_12265"/>
<dbReference type="Proteomes" id="UP000094291">
    <property type="component" value="Unassembled WGS sequence"/>
</dbReference>
<dbReference type="PANTHER" id="PTHR47506:SF1">
    <property type="entry name" value="HTH-TYPE TRANSCRIPTIONAL REGULATOR YJDC"/>
    <property type="match status" value="1"/>
</dbReference>
<evidence type="ECO:0000256" key="5">
    <source>
        <dbReference type="SAM" id="MobiDB-lite"/>
    </source>
</evidence>
<feature type="compositionally biased region" description="Polar residues" evidence="5">
    <location>
        <begin position="17"/>
        <end position="26"/>
    </location>
</feature>
<dbReference type="SUPFAM" id="SSF48498">
    <property type="entry name" value="Tetracyclin repressor-like, C-terminal domain"/>
    <property type="match status" value="1"/>
</dbReference>
<evidence type="ECO:0000256" key="3">
    <source>
        <dbReference type="ARBA" id="ARBA00023163"/>
    </source>
</evidence>
<evidence type="ECO:0000259" key="6">
    <source>
        <dbReference type="PROSITE" id="PS50977"/>
    </source>
</evidence>
<keyword evidence="1" id="KW-0805">Transcription regulation</keyword>
<dbReference type="GO" id="GO:0003677">
    <property type="term" value="F:DNA binding"/>
    <property type="evidence" value="ECO:0007669"/>
    <property type="project" value="UniProtKB-UniRule"/>
</dbReference>
<keyword evidence="3" id="KW-0804">Transcription</keyword>
<dbReference type="AlphaFoldDB" id="A0A1E2VB21"/>
<protein>
    <recommendedName>
        <fullName evidence="6">HTH tetR-type domain-containing protein</fullName>
    </recommendedName>
</protein>
<gene>
    <name evidence="7" type="ORF">BFW38_12265</name>
</gene>
<evidence type="ECO:0000256" key="1">
    <source>
        <dbReference type="ARBA" id="ARBA00023015"/>
    </source>
</evidence>
<keyword evidence="8" id="KW-1185">Reference proteome</keyword>
<evidence type="ECO:0000256" key="2">
    <source>
        <dbReference type="ARBA" id="ARBA00023125"/>
    </source>
</evidence>
<feature type="region of interest" description="Disordered" evidence="5">
    <location>
        <begin position="1"/>
        <end position="27"/>
    </location>
</feature>
<feature type="DNA-binding region" description="H-T-H motif" evidence="4">
    <location>
        <begin position="49"/>
        <end position="68"/>
    </location>
</feature>
<dbReference type="Gene3D" id="1.10.357.10">
    <property type="entry name" value="Tetracycline Repressor, domain 2"/>
    <property type="match status" value="1"/>
</dbReference>